<dbReference type="GO" id="GO:0007605">
    <property type="term" value="P:sensory perception of sound"/>
    <property type="evidence" value="ECO:0007669"/>
    <property type="project" value="UniProtKB-KW"/>
</dbReference>
<keyword evidence="9" id="KW-0128">Catecholamine metabolism</keyword>
<dbReference type="GO" id="GO:0005783">
    <property type="term" value="C:endoplasmic reticulum"/>
    <property type="evidence" value="ECO:0007669"/>
    <property type="project" value="UniProtKB-SubCell"/>
</dbReference>
<evidence type="ECO:0000256" key="2">
    <source>
        <dbReference type="ARBA" id="ARBA00012880"/>
    </source>
</evidence>
<dbReference type="GO" id="GO:0042417">
    <property type="term" value="P:dopamine metabolic process"/>
    <property type="evidence" value="ECO:0007669"/>
    <property type="project" value="TreeGrafter"/>
</dbReference>
<dbReference type="GO" id="GO:0016206">
    <property type="term" value="F:catechol O-methyltransferase activity"/>
    <property type="evidence" value="ECO:0007669"/>
    <property type="project" value="UniProtKB-EC"/>
</dbReference>
<accession>A0A7L1NPY6</accession>
<comment type="similarity">
    <text evidence="10">Belongs to the class I-like SAM-binding methyltransferase superfamily. Cation-dependent O-methyltransferase family.</text>
</comment>
<evidence type="ECO:0000256" key="7">
    <source>
        <dbReference type="ARBA" id="ARBA00022824"/>
    </source>
</evidence>
<evidence type="ECO:0000256" key="8">
    <source>
        <dbReference type="ARBA" id="ARBA00022867"/>
    </source>
</evidence>
<comment type="caution">
    <text evidence="11">The sequence shown here is derived from an EMBL/GenBank/DDBJ whole genome shotgun (WGS) entry which is preliminary data.</text>
</comment>
<evidence type="ECO:0000256" key="5">
    <source>
        <dbReference type="ARBA" id="ARBA00022691"/>
    </source>
</evidence>
<dbReference type="EC" id="2.1.1.6" evidence="2"/>
<dbReference type="InterPro" id="IPR029063">
    <property type="entry name" value="SAM-dependent_MTases_sf"/>
</dbReference>
<evidence type="ECO:0000256" key="3">
    <source>
        <dbReference type="ARBA" id="ARBA00022603"/>
    </source>
</evidence>
<feature type="non-terminal residue" evidence="11">
    <location>
        <position position="1"/>
    </location>
</feature>
<dbReference type="EMBL" id="VXBP01008070">
    <property type="protein sequence ID" value="NXO01669.1"/>
    <property type="molecule type" value="Genomic_DNA"/>
</dbReference>
<keyword evidence="5" id="KW-0949">S-adenosyl-L-methionine</keyword>
<proteinExistence type="inferred from homology"/>
<comment type="subcellular location">
    <subcellularLocation>
        <location evidence="1">Endoplasmic reticulum</location>
    </subcellularLocation>
</comment>
<dbReference type="Pfam" id="PF01596">
    <property type="entry name" value="Methyltransf_3"/>
    <property type="match status" value="1"/>
</dbReference>
<name>A0A7L1NPY6_RHICY</name>
<dbReference type="SUPFAM" id="SSF53335">
    <property type="entry name" value="S-adenosyl-L-methionine-dependent methyltransferases"/>
    <property type="match status" value="1"/>
</dbReference>
<keyword evidence="7" id="KW-0256">Endoplasmic reticulum</keyword>
<dbReference type="GO" id="GO:0042424">
    <property type="term" value="P:catecholamine catabolic process"/>
    <property type="evidence" value="ECO:0007669"/>
    <property type="project" value="TreeGrafter"/>
</dbReference>
<dbReference type="Proteomes" id="UP000565785">
    <property type="component" value="Unassembled WGS sequence"/>
</dbReference>
<evidence type="ECO:0000256" key="6">
    <source>
        <dbReference type="ARBA" id="ARBA00022740"/>
    </source>
</evidence>
<dbReference type="InterPro" id="IPR002935">
    <property type="entry name" value="SAM_O-MeTrfase"/>
</dbReference>
<dbReference type="GO" id="GO:0032259">
    <property type="term" value="P:methylation"/>
    <property type="evidence" value="ECO:0007669"/>
    <property type="project" value="UniProtKB-KW"/>
</dbReference>
<evidence type="ECO:0000256" key="10">
    <source>
        <dbReference type="ARBA" id="ARBA00023453"/>
    </source>
</evidence>
<dbReference type="PANTHER" id="PTHR43836:SF1">
    <property type="entry name" value="TRANSMEMBRANE O-METHYLTRANSFERASE"/>
    <property type="match status" value="1"/>
</dbReference>
<evidence type="ECO:0000313" key="12">
    <source>
        <dbReference type="Proteomes" id="UP000565785"/>
    </source>
</evidence>
<keyword evidence="6" id="KW-1009">Hearing</keyword>
<organism evidence="11 12">
    <name type="scientific">Rhinopomastus cyanomelas</name>
    <name type="common">Common scimitarbill</name>
    <dbReference type="NCBI Taxonomy" id="113115"/>
    <lineage>
        <taxon>Eukaryota</taxon>
        <taxon>Metazoa</taxon>
        <taxon>Chordata</taxon>
        <taxon>Craniata</taxon>
        <taxon>Vertebrata</taxon>
        <taxon>Euteleostomi</taxon>
        <taxon>Archelosauria</taxon>
        <taxon>Archosauria</taxon>
        <taxon>Dinosauria</taxon>
        <taxon>Saurischia</taxon>
        <taxon>Theropoda</taxon>
        <taxon>Coelurosauria</taxon>
        <taxon>Aves</taxon>
        <taxon>Neognathae</taxon>
        <taxon>Neoaves</taxon>
        <taxon>Telluraves</taxon>
        <taxon>Coraciimorphae</taxon>
        <taxon>Bucerotiformes</taxon>
        <taxon>Rhinopomastidae</taxon>
        <taxon>Rhinopomastus</taxon>
    </lineage>
</organism>
<dbReference type="PROSITE" id="PS51682">
    <property type="entry name" value="SAM_OMT_I"/>
    <property type="match status" value="1"/>
</dbReference>
<keyword evidence="12" id="KW-1185">Reference proteome</keyword>
<dbReference type="PANTHER" id="PTHR43836">
    <property type="entry name" value="CATECHOL O-METHYLTRANSFERASE 1-RELATED"/>
    <property type="match status" value="1"/>
</dbReference>
<evidence type="ECO:0000256" key="1">
    <source>
        <dbReference type="ARBA" id="ARBA00004240"/>
    </source>
</evidence>
<sequence>LTGLPREHRAFQYLLTQAVPGDPRQVLMTFDRWGYRCEHLSCLGPAKGRIVERLLAERAPQRVLELGTYCGYGSLLLALGLPAGARVLSVEANPWHAEVAQKVLRLAGIDEHRVEVLVGQSDEVIPVLRRRPELGQLGQLDFVLMDHRKKFYLRDLRLLESLGLLATGATVVADHVLFPGAPQFLQYAKSSGRYRCRIHRANLEF</sequence>
<protein>
    <recommendedName>
        <fullName evidence="2">catechol O-methyltransferase</fullName>
        <ecNumber evidence="2">2.1.1.6</ecNumber>
    </recommendedName>
</protein>
<evidence type="ECO:0000256" key="4">
    <source>
        <dbReference type="ARBA" id="ARBA00022679"/>
    </source>
</evidence>
<gene>
    <name evidence="11" type="primary">Lrtomt</name>
    <name evidence="11" type="ORF">RHICYA_R13102</name>
</gene>
<dbReference type="Gene3D" id="3.40.50.150">
    <property type="entry name" value="Vaccinia Virus protein VP39"/>
    <property type="match status" value="1"/>
</dbReference>
<evidence type="ECO:0000313" key="11">
    <source>
        <dbReference type="EMBL" id="NXO01669.1"/>
    </source>
</evidence>
<reference evidence="11 12" key="1">
    <citation type="submission" date="2019-09" db="EMBL/GenBank/DDBJ databases">
        <title>Bird 10,000 Genomes (B10K) Project - Family phase.</title>
        <authorList>
            <person name="Zhang G."/>
        </authorList>
    </citation>
    <scope>NUCLEOTIDE SEQUENCE [LARGE SCALE GENOMIC DNA]</scope>
    <source>
        <strain evidence="11">B10K-DU-002-35</strain>
        <tissue evidence="11">Muscle</tissue>
    </source>
</reference>
<dbReference type="FunFam" id="3.40.50.150:FF:000054">
    <property type="entry name" value="Catechol O-methyltransferase"/>
    <property type="match status" value="1"/>
</dbReference>
<dbReference type="OrthoDB" id="186626at2759"/>
<feature type="non-terminal residue" evidence="11">
    <location>
        <position position="205"/>
    </location>
</feature>
<keyword evidence="4 11" id="KW-0808">Transferase</keyword>
<dbReference type="GO" id="GO:0032502">
    <property type="term" value="P:developmental process"/>
    <property type="evidence" value="ECO:0007669"/>
    <property type="project" value="TreeGrafter"/>
</dbReference>
<evidence type="ECO:0000256" key="9">
    <source>
        <dbReference type="ARBA" id="ARBA00022939"/>
    </source>
</evidence>
<keyword evidence="8" id="KW-0531">Neurotransmitter degradation</keyword>
<dbReference type="AlphaFoldDB" id="A0A7L1NPY6"/>
<keyword evidence="3 11" id="KW-0489">Methyltransferase</keyword>